<evidence type="ECO:0000313" key="2">
    <source>
        <dbReference type="EMBL" id="KOO03817.1"/>
    </source>
</evidence>
<accession>A0A0M0HPK4</accession>
<evidence type="ECO:0000256" key="1">
    <source>
        <dbReference type="SAM" id="Phobius"/>
    </source>
</evidence>
<dbReference type="Proteomes" id="UP000037530">
    <property type="component" value="Unassembled WGS sequence"/>
</dbReference>
<keyword evidence="1" id="KW-0472">Membrane</keyword>
<organism evidence="2 3">
    <name type="scientific">Vibrio hepatarius</name>
    <dbReference type="NCBI Taxonomy" id="171383"/>
    <lineage>
        <taxon>Bacteria</taxon>
        <taxon>Pseudomonadati</taxon>
        <taxon>Pseudomonadota</taxon>
        <taxon>Gammaproteobacteria</taxon>
        <taxon>Vibrionales</taxon>
        <taxon>Vibrionaceae</taxon>
        <taxon>Vibrio</taxon>
        <taxon>Vibrio oreintalis group</taxon>
    </lineage>
</organism>
<keyword evidence="1" id="KW-1133">Transmembrane helix</keyword>
<dbReference type="OrthoDB" id="582140at2"/>
<reference evidence="3" key="1">
    <citation type="submission" date="2015-08" db="EMBL/GenBank/DDBJ databases">
        <title>Vibrio galatheae sp. nov., a novel member of the Vibrionaceae family isolated from the Solomon Islands.</title>
        <authorList>
            <person name="Giubergia S."/>
            <person name="Machado H."/>
            <person name="Mateiu R.V."/>
            <person name="Gram L."/>
        </authorList>
    </citation>
    <scope>NUCLEOTIDE SEQUENCE [LARGE SCALE GENOMIC DNA]</scope>
    <source>
        <strain evidence="3">DSM 19134</strain>
    </source>
</reference>
<feature type="transmembrane region" description="Helical" evidence="1">
    <location>
        <begin position="12"/>
        <end position="29"/>
    </location>
</feature>
<sequence length="174" mass="19766">MATAETIDWVRLGILSIGATVALFTYAAGQRQRKLENSLKLLDLFKQNLEESDLSNWKSIFRASSEPSGAKKGHYVVSGGHQIPLNYLFSEGPDDHGATSRISEQLDLICYEILKGAVELRILYSNLGQLMDVIYKWYGQESFFQKSYPSFNKVMLKKRKKMAKLARKTIAYCE</sequence>
<name>A0A0M0HPK4_9VIBR</name>
<evidence type="ECO:0000313" key="3">
    <source>
        <dbReference type="Proteomes" id="UP000037530"/>
    </source>
</evidence>
<dbReference type="RefSeq" id="WP_053411161.1">
    <property type="nucleotide sequence ID" value="NZ_LHPI01000056.1"/>
</dbReference>
<comment type="caution">
    <text evidence="2">The sequence shown here is derived from an EMBL/GenBank/DDBJ whole genome shotgun (WGS) entry which is preliminary data.</text>
</comment>
<keyword evidence="3" id="KW-1185">Reference proteome</keyword>
<dbReference type="PATRIC" id="fig|171383.3.peg.4513"/>
<keyword evidence="1" id="KW-0812">Transmembrane</keyword>
<dbReference type="EMBL" id="LHPI01000056">
    <property type="protein sequence ID" value="KOO03817.1"/>
    <property type="molecule type" value="Genomic_DNA"/>
</dbReference>
<proteinExistence type="predicted"/>
<gene>
    <name evidence="2" type="ORF">AKJ31_22145</name>
</gene>
<protein>
    <submittedName>
        <fullName evidence="2">Uncharacterized protein</fullName>
    </submittedName>
</protein>
<dbReference type="AlphaFoldDB" id="A0A0M0HPK4"/>